<accession>A0A182IA17</accession>
<proteinExistence type="predicted"/>
<dbReference type="PANTHER" id="PTHR37449">
    <property type="match status" value="1"/>
</dbReference>
<dbReference type="EMBL" id="APCN01001087">
    <property type="status" value="NOT_ANNOTATED_CDS"/>
    <property type="molecule type" value="Genomic_DNA"/>
</dbReference>
<dbReference type="AlphaFoldDB" id="A0A182IA17"/>
<evidence type="ECO:0000313" key="2">
    <source>
        <dbReference type="Proteomes" id="UP000075840"/>
    </source>
</evidence>
<sequence>MRFSNRRRIAESSIQGVLVAPSTSTPSLSLPTPCICTRNSVLMRRALSLSLSDRAEQSESTSSMKTIDGLWARASSNKFFTSFSDSPSHFETRSELDTEKKVELLASVATAFAKCGNLIGSMTASLSAVLAPSSPATSDHLTCGFSTTIAPSSFACSFFFSGSSESESELSFAFDLSSFAAPSPSFTGFFLPFFRLMQMVVLVYGDYASGIVVPFFGGRVARRSSGKRT</sequence>
<reference evidence="1" key="1">
    <citation type="submission" date="2022-08" db="UniProtKB">
        <authorList>
            <consortium name="EnsemblMetazoa"/>
        </authorList>
    </citation>
    <scope>IDENTIFICATION</scope>
    <source>
        <strain evidence="1">Dongola</strain>
    </source>
</reference>
<name>A0A182IA17_ANOAR</name>
<dbReference type="EnsemblMetazoa" id="AARA010428-RA">
    <property type="protein sequence ID" value="AARA010428-PA"/>
    <property type="gene ID" value="AARA010428"/>
</dbReference>
<dbReference type="PANTHER" id="PTHR37449:SF1">
    <property type="entry name" value="OS02G0159950 PROTEIN"/>
    <property type="match status" value="1"/>
</dbReference>
<dbReference type="VEuPathDB" id="VectorBase:AARA010428"/>
<organism evidence="1 2">
    <name type="scientific">Anopheles arabiensis</name>
    <name type="common">Mosquito</name>
    <dbReference type="NCBI Taxonomy" id="7173"/>
    <lineage>
        <taxon>Eukaryota</taxon>
        <taxon>Metazoa</taxon>
        <taxon>Ecdysozoa</taxon>
        <taxon>Arthropoda</taxon>
        <taxon>Hexapoda</taxon>
        <taxon>Insecta</taxon>
        <taxon>Pterygota</taxon>
        <taxon>Neoptera</taxon>
        <taxon>Endopterygota</taxon>
        <taxon>Diptera</taxon>
        <taxon>Nematocera</taxon>
        <taxon>Culicoidea</taxon>
        <taxon>Culicidae</taxon>
        <taxon>Anophelinae</taxon>
        <taxon>Anopheles</taxon>
    </lineage>
</organism>
<dbReference type="Proteomes" id="UP000075840">
    <property type="component" value="Unassembled WGS sequence"/>
</dbReference>
<protein>
    <submittedName>
        <fullName evidence="1">Uncharacterized protein</fullName>
    </submittedName>
</protein>
<evidence type="ECO:0000313" key="1">
    <source>
        <dbReference type="EnsemblMetazoa" id="AARA010428-PA"/>
    </source>
</evidence>
<keyword evidence="2" id="KW-1185">Reference proteome</keyword>